<protein>
    <submittedName>
        <fullName evidence="2">Uncharacterized protein</fullName>
    </submittedName>
</protein>
<evidence type="ECO:0000313" key="3">
    <source>
        <dbReference type="Proteomes" id="UP000297635"/>
    </source>
</evidence>
<reference evidence="2 3" key="1">
    <citation type="submission" date="2019-02" db="EMBL/GenBank/DDBJ databases">
        <title>Isolation and identification of novel species under the genus Muribaculum.</title>
        <authorList>
            <person name="Miyake S."/>
            <person name="Ding Y."/>
            <person name="Low A."/>
            <person name="Soh M."/>
            <person name="Seedorf H."/>
        </authorList>
    </citation>
    <scope>NUCLEOTIDE SEQUENCE [LARGE SCALE GENOMIC DNA]</scope>
    <source>
        <strain evidence="2 3">TLL-A3</strain>
    </source>
</reference>
<feature type="transmembrane region" description="Helical" evidence="1">
    <location>
        <begin position="50"/>
        <end position="72"/>
    </location>
</feature>
<feature type="transmembrane region" description="Helical" evidence="1">
    <location>
        <begin position="129"/>
        <end position="156"/>
    </location>
</feature>
<dbReference type="EMBL" id="SJSA01000001">
    <property type="protein sequence ID" value="TGG39793.1"/>
    <property type="molecule type" value="Genomic_DNA"/>
</dbReference>
<dbReference type="RefSeq" id="WP_135470625.1">
    <property type="nucleotide sequence ID" value="NZ_CASGTF010000003.1"/>
</dbReference>
<dbReference type="GeneID" id="82148824"/>
<gene>
    <name evidence="2" type="ORF">EZ315_03400</name>
</gene>
<keyword evidence="1" id="KW-1133">Transmembrane helix</keyword>
<feature type="transmembrane region" description="Helical" evidence="1">
    <location>
        <begin position="245"/>
        <end position="264"/>
    </location>
</feature>
<name>A0A4Z0V7U5_9BACT</name>
<feature type="transmembrane region" description="Helical" evidence="1">
    <location>
        <begin position="210"/>
        <end position="233"/>
    </location>
</feature>
<evidence type="ECO:0000313" key="2">
    <source>
        <dbReference type="EMBL" id="TGG39793.1"/>
    </source>
</evidence>
<dbReference type="Proteomes" id="UP000297635">
    <property type="component" value="Unassembled WGS sequence"/>
</dbReference>
<keyword evidence="1" id="KW-0472">Membrane</keyword>
<feature type="transmembrane region" description="Helical" evidence="1">
    <location>
        <begin position="84"/>
        <end position="117"/>
    </location>
</feature>
<keyword evidence="1" id="KW-0812">Transmembrane</keyword>
<feature type="transmembrane region" description="Helical" evidence="1">
    <location>
        <begin position="12"/>
        <end position="30"/>
    </location>
</feature>
<keyword evidence="3" id="KW-1185">Reference proteome</keyword>
<dbReference type="AlphaFoldDB" id="A0A4Z0V7U5"/>
<evidence type="ECO:0000256" key="1">
    <source>
        <dbReference type="SAM" id="Phobius"/>
    </source>
</evidence>
<sequence length="315" mass="35460">MTRKETRFTNFIRSRGVGAIIAVVSAWMTWRALPSLTPSGWLGFMPELSWGVNFAVLSATAWAMIAINRQFNILRTLSVFFAAYFLFITCSTPFMSCFAGTSSVLAACMIFCMWILFTLYNEPHSNRRIFLIFAILSVGTLYDWKFLFFIPLFVIGLAQMRILRTKKIIAALIGIFTPPWIVFGLDLMPIPQLPHIFFTPPTILLQSPEALPFLCTVLLTMAIGFLLGSINLLRILGFNARARAYNGFLALLGIYTGILAIINFTALPDYMTLLNACVAFQVGHFFRATASRRGYILIVLLFAAYTSLYLWANLK</sequence>
<accession>A0A4Z0V7U5</accession>
<comment type="caution">
    <text evidence="2">The sequence shown here is derived from an EMBL/GenBank/DDBJ whole genome shotgun (WGS) entry which is preliminary data.</text>
</comment>
<feature type="transmembrane region" description="Helical" evidence="1">
    <location>
        <begin position="294"/>
        <end position="312"/>
    </location>
</feature>
<feature type="transmembrane region" description="Helical" evidence="1">
    <location>
        <begin position="168"/>
        <end position="190"/>
    </location>
</feature>
<proteinExistence type="predicted"/>
<organism evidence="2 3">
    <name type="scientific">Duncaniella freteri</name>
    <dbReference type="NCBI Taxonomy" id="2530391"/>
    <lineage>
        <taxon>Bacteria</taxon>
        <taxon>Pseudomonadati</taxon>
        <taxon>Bacteroidota</taxon>
        <taxon>Bacteroidia</taxon>
        <taxon>Bacteroidales</taxon>
        <taxon>Muribaculaceae</taxon>
        <taxon>Duncaniella</taxon>
    </lineage>
</organism>